<dbReference type="PANTHER" id="PTHR33050">
    <property type="entry name" value="REVERSE TRANSCRIPTASE DOMAIN-CONTAINING PROTEIN"/>
    <property type="match status" value="1"/>
</dbReference>
<dbReference type="Proteomes" id="UP000663829">
    <property type="component" value="Unassembled WGS sequence"/>
</dbReference>
<comment type="caution">
    <text evidence="1">The sequence shown here is derived from an EMBL/GenBank/DDBJ whole genome shotgun (WGS) entry which is preliminary data.</text>
</comment>
<protein>
    <recommendedName>
        <fullName evidence="4">Reverse transcriptase domain-containing protein</fullName>
    </recommendedName>
</protein>
<proteinExistence type="predicted"/>
<evidence type="ECO:0000313" key="3">
    <source>
        <dbReference type="Proteomes" id="UP000663829"/>
    </source>
</evidence>
<dbReference type="AlphaFoldDB" id="A0A815WAZ9"/>
<evidence type="ECO:0000313" key="1">
    <source>
        <dbReference type="EMBL" id="CAF1539719.1"/>
    </source>
</evidence>
<feature type="non-terminal residue" evidence="1">
    <location>
        <position position="1"/>
    </location>
</feature>
<evidence type="ECO:0000313" key="2">
    <source>
        <dbReference type="EMBL" id="CAF4399907.1"/>
    </source>
</evidence>
<dbReference type="EMBL" id="CAJNOQ010025710">
    <property type="protein sequence ID" value="CAF1539719.1"/>
    <property type="molecule type" value="Genomic_DNA"/>
</dbReference>
<gene>
    <name evidence="1" type="ORF">GPM918_LOCUS38558</name>
    <name evidence="2" type="ORF">SRO942_LOCUS39386</name>
</gene>
<dbReference type="InterPro" id="IPR043502">
    <property type="entry name" value="DNA/RNA_pol_sf"/>
</dbReference>
<organism evidence="1 3">
    <name type="scientific">Didymodactylos carnosus</name>
    <dbReference type="NCBI Taxonomy" id="1234261"/>
    <lineage>
        <taxon>Eukaryota</taxon>
        <taxon>Metazoa</taxon>
        <taxon>Spiralia</taxon>
        <taxon>Gnathifera</taxon>
        <taxon>Rotifera</taxon>
        <taxon>Eurotatoria</taxon>
        <taxon>Bdelloidea</taxon>
        <taxon>Philodinida</taxon>
        <taxon>Philodinidae</taxon>
        <taxon>Didymodactylos</taxon>
    </lineage>
</organism>
<name>A0A815WAZ9_9BILA</name>
<evidence type="ECO:0008006" key="4">
    <source>
        <dbReference type="Google" id="ProtNLM"/>
    </source>
</evidence>
<dbReference type="OrthoDB" id="10058284at2759"/>
<dbReference type="SUPFAM" id="SSF56672">
    <property type="entry name" value="DNA/RNA polymerases"/>
    <property type="match status" value="1"/>
</dbReference>
<keyword evidence="3" id="KW-1185">Reference proteome</keyword>
<sequence length="434" mass="48413">NDRQNQLLREALSLLGVNSPPNASYTTLLDFFEANKSKAATSKLQNDSLGQVNRKGSPQSQLAISSNLPIFSTLAVSPAITTDDVLTPLSISLPTPSANESFSNKFNTPPTNFTVTPSATTDELAKEELRKALKQLKKQLLHHPEKDLIKFLLDGFSYSFDIGLSQLPTTPLHCKNNSSARDAPEVVDKLIQDDVEKRFLLGPFTEIPFETYRISPIGVAYGKYSGKAMLIVDLSAPYDLQHHSSINSLIDKEQYSLSYVTLDDALKIVNQLGPHTSMPKCDMVDAFKQVPARPDLWKFLGICWRGIRLGVPLSPTKTVGPSCVLEYLGTIIDSYSMIVRLAEEKRLRILATTEKYMVKKRCSKREMLSVIGYLSHASRVIPLGRSFISYLIALAYSVGPLHFTVPISKDCRLDLEMWSEFLRNWEGSSITLFF</sequence>
<accession>A0A815WAZ9</accession>
<dbReference type="Proteomes" id="UP000681722">
    <property type="component" value="Unassembled WGS sequence"/>
</dbReference>
<dbReference type="InterPro" id="IPR052055">
    <property type="entry name" value="Hepadnavirus_pol/RT"/>
</dbReference>
<dbReference type="PANTHER" id="PTHR33050:SF8">
    <property type="entry name" value="REVERSE TRANSCRIPTASE DOMAIN-CONTAINING PROTEIN"/>
    <property type="match status" value="1"/>
</dbReference>
<reference evidence="1" key="1">
    <citation type="submission" date="2021-02" db="EMBL/GenBank/DDBJ databases">
        <authorList>
            <person name="Nowell W R."/>
        </authorList>
    </citation>
    <scope>NUCLEOTIDE SEQUENCE</scope>
</reference>
<dbReference type="EMBL" id="CAJOBC010091337">
    <property type="protein sequence ID" value="CAF4399907.1"/>
    <property type="molecule type" value="Genomic_DNA"/>
</dbReference>